<keyword evidence="2" id="KW-0808">Transferase</keyword>
<reference evidence="2 4" key="1">
    <citation type="journal article" date="2018" name="PLoS Genet.">
        <title>Population sequencing reveals clonal diversity and ancestral inbreeding in the grapevine cultivar Chardonnay.</title>
        <authorList>
            <person name="Roach M.J."/>
            <person name="Johnson D.L."/>
            <person name="Bohlmann J."/>
            <person name="van Vuuren H.J."/>
            <person name="Jones S.J."/>
            <person name="Pretorius I.S."/>
            <person name="Schmidt S.A."/>
            <person name="Borneman A.R."/>
        </authorList>
    </citation>
    <scope>NUCLEOTIDE SEQUENCE [LARGE SCALE GENOMIC DNA]</scope>
    <source>
        <strain evidence="4">cv. Chardonnay</strain>
        <strain evidence="2">I10V1</strain>
        <tissue evidence="2">Leaf</tissue>
    </source>
</reference>
<feature type="coiled-coil region" evidence="1">
    <location>
        <begin position="92"/>
        <end position="119"/>
    </location>
</feature>
<dbReference type="AlphaFoldDB" id="A0A438BTJ8"/>
<dbReference type="OrthoDB" id="10266508at2759"/>
<keyword evidence="1" id="KW-0175">Coiled coil</keyword>
<keyword evidence="2" id="KW-0418">Kinase</keyword>
<evidence type="ECO:0000313" key="3">
    <source>
        <dbReference type="EMBL" id="RVW84197.1"/>
    </source>
</evidence>
<proteinExistence type="predicted"/>
<sequence length="249" mass="29307">MVCEMENDNIEEMDVEVLHSMWPEDIGNDAGNQFNMDRPGADQDMLEEVNIVEEPSIVDFKRLLELTNYSEKGSSQLAYLVKNWEYKQANAVRLLKEELDNLSRQRQEVELKKLEILEEHRFVEERYGGDKRPISILDGIYDIWQEVPRRRNSVVVQNKRLEIDAEYDTVIYWKQRAVHLEKLLEASVQREHMLMEKVQESIKSLERQSSPVEELSQILKRADNFLHFVLQNAPVVIGHQAYGLPEKLR</sequence>
<organism evidence="2 4">
    <name type="scientific">Vitis vinifera</name>
    <name type="common">Grape</name>
    <dbReference type="NCBI Taxonomy" id="29760"/>
    <lineage>
        <taxon>Eukaryota</taxon>
        <taxon>Viridiplantae</taxon>
        <taxon>Streptophyta</taxon>
        <taxon>Embryophyta</taxon>
        <taxon>Tracheophyta</taxon>
        <taxon>Spermatophyta</taxon>
        <taxon>Magnoliopsida</taxon>
        <taxon>eudicotyledons</taxon>
        <taxon>Gunneridae</taxon>
        <taxon>Pentapetalae</taxon>
        <taxon>rosids</taxon>
        <taxon>Vitales</taxon>
        <taxon>Vitaceae</taxon>
        <taxon>Viteae</taxon>
        <taxon>Vitis</taxon>
    </lineage>
</organism>
<protein>
    <submittedName>
        <fullName evidence="2">Histidine kinase 5</fullName>
    </submittedName>
</protein>
<dbReference type="EMBL" id="QGNW01002623">
    <property type="protein sequence ID" value="RVW14284.1"/>
    <property type="molecule type" value="Genomic_DNA"/>
</dbReference>
<accession>A0A438BTJ8</accession>
<dbReference type="GO" id="GO:0016301">
    <property type="term" value="F:kinase activity"/>
    <property type="evidence" value="ECO:0007669"/>
    <property type="project" value="UniProtKB-KW"/>
</dbReference>
<evidence type="ECO:0000313" key="4">
    <source>
        <dbReference type="Proteomes" id="UP000288805"/>
    </source>
</evidence>
<gene>
    <name evidence="2" type="primary">AHK5_1</name>
    <name evidence="3" type="synonym">AHK5_2</name>
    <name evidence="3" type="ORF">CK203_045297</name>
    <name evidence="2" type="ORF">CK203_095374</name>
</gene>
<dbReference type="EMBL" id="QGNW01000218">
    <property type="protein sequence ID" value="RVW84197.1"/>
    <property type="molecule type" value="Genomic_DNA"/>
</dbReference>
<name>A0A438BTJ8_VITVI</name>
<evidence type="ECO:0000256" key="1">
    <source>
        <dbReference type="SAM" id="Coils"/>
    </source>
</evidence>
<dbReference type="Proteomes" id="UP000288805">
    <property type="component" value="Unassembled WGS sequence"/>
</dbReference>
<evidence type="ECO:0000313" key="2">
    <source>
        <dbReference type="EMBL" id="RVW14284.1"/>
    </source>
</evidence>
<comment type="caution">
    <text evidence="2">The sequence shown here is derived from an EMBL/GenBank/DDBJ whole genome shotgun (WGS) entry which is preliminary data.</text>
</comment>